<comment type="function">
    <text evidence="10 11">Protein L1 is also a translational repressor protein, it controls the translation of the L11 operon by binding to its mRNA.</text>
</comment>
<evidence type="ECO:0000256" key="8">
    <source>
        <dbReference type="ARBA" id="ARBA00023274"/>
    </source>
</evidence>
<dbReference type="EMBL" id="SHBE01000006">
    <property type="protein sequence ID" value="RZO26105.1"/>
    <property type="molecule type" value="Genomic_DNA"/>
</dbReference>
<dbReference type="GO" id="GO:0006412">
    <property type="term" value="P:translation"/>
    <property type="evidence" value="ECO:0007669"/>
    <property type="project" value="UniProtKB-UniRule"/>
</dbReference>
<dbReference type="AlphaFoldDB" id="A0A520MXZ8"/>
<dbReference type="Gene3D" id="3.30.190.20">
    <property type="match status" value="1"/>
</dbReference>
<dbReference type="GO" id="GO:0006417">
    <property type="term" value="P:regulation of translation"/>
    <property type="evidence" value="ECO:0007669"/>
    <property type="project" value="UniProtKB-KW"/>
</dbReference>
<accession>A0A520MXZ8</accession>
<name>A0A520MXZ8_9GAMM</name>
<keyword evidence="5 11" id="KW-0810">Translation regulation</keyword>
<dbReference type="PANTHER" id="PTHR36427:SF3">
    <property type="entry name" value="LARGE RIBOSOMAL SUBUNIT PROTEIN UL1M"/>
    <property type="match status" value="1"/>
</dbReference>
<evidence type="ECO:0000313" key="14">
    <source>
        <dbReference type="Proteomes" id="UP000315825"/>
    </source>
</evidence>
<sequence>MKETNFKKTLQNYDVEKSYKTEEVVEFIVAQPKRNFKESVDVSVRLGIDPKKSDQNIRGSITLPNSLGKKVVVAAFVEGDKIEEAKKSGADFIGSDDLIEKYSKDPVDFDVAVTTPSLMKTVSKLAKILGPKGLMPNPKSGTVTENIEKAVADVKHGQARFKADKDGTIHATVASAEMDKKQLTENFNSFMDELKRLKPASSKGIYIKDIYLSTTMGPGYKIDASQF</sequence>
<dbReference type="Gene3D" id="3.40.50.790">
    <property type="match status" value="1"/>
</dbReference>
<keyword evidence="3 11" id="KW-0820">tRNA-binding</keyword>
<gene>
    <name evidence="11 13" type="primary">rplA</name>
    <name evidence="13" type="ORF">EVA92_03380</name>
</gene>
<dbReference type="NCBIfam" id="TIGR01169">
    <property type="entry name" value="rplA_bact"/>
    <property type="match status" value="1"/>
</dbReference>
<dbReference type="GO" id="GO:0019843">
    <property type="term" value="F:rRNA binding"/>
    <property type="evidence" value="ECO:0007669"/>
    <property type="project" value="UniProtKB-UniRule"/>
</dbReference>
<comment type="similarity">
    <text evidence="1 11 12">Belongs to the universal ribosomal protein uL1 family.</text>
</comment>
<dbReference type="Proteomes" id="UP000315825">
    <property type="component" value="Unassembled WGS sequence"/>
</dbReference>
<dbReference type="Pfam" id="PF00687">
    <property type="entry name" value="Ribosomal_L1"/>
    <property type="match status" value="1"/>
</dbReference>
<protein>
    <recommendedName>
        <fullName evidence="9 11">Large ribosomal subunit protein uL1</fullName>
    </recommendedName>
</protein>
<reference evidence="13 14" key="1">
    <citation type="submission" date="2019-02" db="EMBL/GenBank/DDBJ databases">
        <title>Prokaryotic population dynamics and viral predation in marine succession experiment using metagenomics: the confinement effect.</title>
        <authorList>
            <person name="Haro-Moreno J.M."/>
            <person name="Rodriguez-Valera F."/>
            <person name="Lopez-Perez M."/>
        </authorList>
    </citation>
    <scope>NUCLEOTIDE SEQUENCE [LARGE SCALE GENOMIC DNA]</scope>
    <source>
        <strain evidence="13">MED-G159</strain>
    </source>
</reference>
<evidence type="ECO:0000256" key="4">
    <source>
        <dbReference type="ARBA" id="ARBA00022730"/>
    </source>
</evidence>
<evidence type="ECO:0000256" key="6">
    <source>
        <dbReference type="ARBA" id="ARBA00022884"/>
    </source>
</evidence>
<organism evidence="13 14">
    <name type="scientific">SAR86 cluster bacterium</name>
    <dbReference type="NCBI Taxonomy" id="2030880"/>
    <lineage>
        <taxon>Bacteria</taxon>
        <taxon>Pseudomonadati</taxon>
        <taxon>Pseudomonadota</taxon>
        <taxon>Gammaproteobacteria</taxon>
        <taxon>SAR86 cluster</taxon>
    </lineage>
</organism>
<dbReference type="InterPro" id="IPR002143">
    <property type="entry name" value="Ribosomal_uL1"/>
</dbReference>
<dbReference type="GO" id="GO:0000049">
    <property type="term" value="F:tRNA binding"/>
    <property type="evidence" value="ECO:0007669"/>
    <property type="project" value="UniProtKB-KW"/>
</dbReference>
<dbReference type="InterPro" id="IPR005878">
    <property type="entry name" value="Ribosom_uL1_bac-type"/>
</dbReference>
<dbReference type="PROSITE" id="PS01199">
    <property type="entry name" value="RIBOSOMAL_L1"/>
    <property type="match status" value="1"/>
</dbReference>
<dbReference type="PANTHER" id="PTHR36427">
    <property type="entry name" value="54S RIBOSOMAL PROTEIN L1, MITOCHONDRIAL"/>
    <property type="match status" value="1"/>
</dbReference>
<dbReference type="SUPFAM" id="SSF56808">
    <property type="entry name" value="Ribosomal protein L1"/>
    <property type="match status" value="1"/>
</dbReference>
<evidence type="ECO:0000313" key="13">
    <source>
        <dbReference type="EMBL" id="RZO26105.1"/>
    </source>
</evidence>
<comment type="caution">
    <text evidence="13">The sequence shown here is derived from an EMBL/GenBank/DDBJ whole genome shotgun (WGS) entry which is preliminary data.</text>
</comment>
<dbReference type="CDD" id="cd00403">
    <property type="entry name" value="Ribosomal_L1"/>
    <property type="match status" value="1"/>
</dbReference>
<dbReference type="InterPro" id="IPR023673">
    <property type="entry name" value="Ribosomal_uL1_CS"/>
</dbReference>
<evidence type="ECO:0000256" key="9">
    <source>
        <dbReference type="ARBA" id="ARBA00035241"/>
    </source>
</evidence>
<keyword evidence="2 11" id="KW-0678">Repressor</keyword>
<evidence type="ECO:0000256" key="7">
    <source>
        <dbReference type="ARBA" id="ARBA00022980"/>
    </source>
</evidence>
<keyword evidence="7 11" id="KW-0689">Ribosomal protein</keyword>
<proteinExistence type="inferred from homology"/>
<keyword evidence="4 11" id="KW-0699">rRNA-binding</keyword>
<dbReference type="FunFam" id="3.40.50.790:FF:000001">
    <property type="entry name" value="50S ribosomal protein L1"/>
    <property type="match status" value="1"/>
</dbReference>
<comment type="function">
    <text evidence="11">Binds directly to 23S rRNA. The L1 stalk is quite mobile in the ribosome, and is involved in E site tRNA release.</text>
</comment>
<dbReference type="PIRSF" id="PIRSF002155">
    <property type="entry name" value="Ribosomal_L1"/>
    <property type="match status" value="1"/>
</dbReference>
<keyword evidence="8 11" id="KW-0687">Ribonucleoprotein</keyword>
<dbReference type="InterPro" id="IPR023674">
    <property type="entry name" value="Ribosomal_uL1-like"/>
</dbReference>
<dbReference type="InterPro" id="IPR016095">
    <property type="entry name" value="Ribosomal_uL1_3-a/b-sand"/>
</dbReference>
<evidence type="ECO:0000256" key="2">
    <source>
        <dbReference type="ARBA" id="ARBA00022491"/>
    </source>
</evidence>
<evidence type="ECO:0000256" key="11">
    <source>
        <dbReference type="HAMAP-Rule" id="MF_01318"/>
    </source>
</evidence>
<comment type="subunit">
    <text evidence="11">Part of the 50S ribosomal subunit.</text>
</comment>
<dbReference type="GO" id="GO:0015934">
    <property type="term" value="C:large ribosomal subunit"/>
    <property type="evidence" value="ECO:0007669"/>
    <property type="project" value="InterPro"/>
</dbReference>
<dbReference type="InterPro" id="IPR028364">
    <property type="entry name" value="Ribosomal_uL1/biogenesis"/>
</dbReference>
<dbReference type="HAMAP" id="MF_01318_B">
    <property type="entry name" value="Ribosomal_uL1_B"/>
    <property type="match status" value="1"/>
</dbReference>
<evidence type="ECO:0000256" key="10">
    <source>
        <dbReference type="ARBA" id="ARBA00059110"/>
    </source>
</evidence>
<evidence type="ECO:0000256" key="5">
    <source>
        <dbReference type="ARBA" id="ARBA00022845"/>
    </source>
</evidence>
<evidence type="ECO:0000256" key="3">
    <source>
        <dbReference type="ARBA" id="ARBA00022555"/>
    </source>
</evidence>
<keyword evidence="6 11" id="KW-0694">RNA-binding</keyword>
<dbReference type="GO" id="GO:0003735">
    <property type="term" value="F:structural constituent of ribosome"/>
    <property type="evidence" value="ECO:0007669"/>
    <property type="project" value="InterPro"/>
</dbReference>
<evidence type="ECO:0000256" key="12">
    <source>
        <dbReference type="RuleBase" id="RU000659"/>
    </source>
</evidence>
<evidence type="ECO:0000256" key="1">
    <source>
        <dbReference type="ARBA" id="ARBA00010531"/>
    </source>
</evidence>